<protein>
    <recommendedName>
        <fullName evidence="2">AMP-binding enzyme C-terminal domain-containing protein</fullName>
    </recommendedName>
</protein>
<feature type="non-terminal residue" evidence="3">
    <location>
        <position position="1"/>
    </location>
</feature>
<dbReference type="Proteomes" id="UP000187412">
    <property type="component" value="Unassembled WGS sequence"/>
</dbReference>
<reference evidence="3 4" key="1">
    <citation type="submission" date="2016-10" db="EMBL/GenBank/DDBJ databases">
        <title>Paenibacillus species isolates.</title>
        <authorList>
            <person name="Beno S.M."/>
        </authorList>
    </citation>
    <scope>NUCLEOTIDE SEQUENCE [LARGE SCALE GENOMIC DNA]</scope>
    <source>
        <strain evidence="3 4">FSL H7-0744</strain>
    </source>
</reference>
<dbReference type="SUPFAM" id="SSF56801">
    <property type="entry name" value="Acetyl-CoA synthetase-like"/>
    <property type="match status" value="1"/>
</dbReference>
<evidence type="ECO:0000313" key="4">
    <source>
        <dbReference type="Proteomes" id="UP000187412"/>
    </source>
</evidence>
<name>A0ABX3GN52_PAEBO</name>
<dbReference type="Gene3D" id="3.30.300.30">
    <property type="match status" value="1"/>
</dbReference>
<dbReference type="EMBL" id="MPTB01000173">
    <property type="protein sequence ID" value="OMD33766.1"/>
    <property type="molecule type" value="Genomic_DNA"/>
</dbReference>
<dbReference type="InterPro" id="IPR036736">
    <property type="entry name" value="ACP-like_sf"/>
</dbReference>
<dbReference type="PANTHER" id="PTHR45527:SF1">
    <property type="entry name" value="FATTY ACID SYNTHASE"/>
    <property type="match status" value="1"/>
</dbReference>
<organism evidence="3 4">
    <name type="scientific">Paenibacillus borealis</name>
    <dbReference type="NCBI Taxonomy" id="160799"/>
    <lineage>
        <taxon>Bacteria</taxon>
        <taxon>Bacillati</taxon>
        <taxon>Bacillota</taxon>
        <taxon>Bacilli</taxon>
        <taxon>Bacillales</taxon>
        <taxon>Paenibacillaceae</taxon>
        <taxon>Paenibacillus</taxon>
    </lineage>
</organism>
<feature type="domain" description="AMP-binding enzyme C-terminal" evidence="2">
    <location>
        <begin position="1"/>
        <end position="67"/>
    </location>
</feature>
<dbReference type="Gene3D" id="1.10.1200.10">
    <property type="entry name" value="ACP-like"/>
    <property type="match status" value="1"/>
</dbReference>
<comment type="caution">
    <text evidence="3">The sequence shown here is derived from an EMBL/GenBank/DDBJ whole genome shotgun (WGS) entry which is preliminary data.</text>
</comment>
<evidence type="ECO:0000259" key="2">
    <source>
        <dbReference type="Pfam" id="PF13193"/>
    </source>
</evidence>
<feature type="non-terminal residue" evidence="3">
    <location>
        <position position="113"/>
    </location>
</feature>
<evidence type="ECO:0000313" key="3">
    <source>
        <dbReference type="EMBL" id="OMD33766.1"/>
    </source>
</evidence>
<dbReference type="Pfam" id="PF13193">
    <property type="entry name" value="AMP-binding_C"/>
    <property type="match status" value="1"/>
</dbReference>
<keyword evidence="1" id="KW-0677">Repeat</keyword>
<evidence type="ECO:0000256" key="1">
    <source>
        <dbReference type="ARBA" id="ARBA00022737"/>
    </source>
</evidence>
<gene>
    <name evidence="3" type="ORF">BSK56_33890</name>
</gene>
<dbReference type="InterPro" id="IPR045851">
    <property type="entry name" value="AMP-bd_C_sf"/>
</dbReference>
<sequence length="113" mass="12559">AHAQIREAVVMAREDEQGQAYLCAYLVSDEAVPVPELRAHLAVQLPEYMIPAYFVELEKLPLNSNGKVDRKALPEPQGLVQAGKEYEAPSTPTQRQLAEIWQEVLGAEQVGVY</sequence>
<dbReference type="InterPro" id="IPR025110">
    <property type="entry name" value="AMP-bd_C"/>
</dbReference>
<keyword evidence="4" id="KW-1185">Reference proteome</keyword>
<dbReference type="PANTHER" id="PTHR45527">
    <property type="entry name" value="NONRIBOSOMAL PEPTIDE SYNTHETASE"/>
    <property type="match status" value="1"/>
</dbReference>
<accession>A0ABX3GN52</accession>
<proteinExistence type="predicted"/>